<dbReference type="PANTHER" id="PTHR33365:SF4">
    <property type="entry name" value="CYCLOCHLOROTINE BIOSYNTHESIS PROTEIN O"/>
    <property type="match status" value="1"/>
</dbReference>
<protein>
    <recommendedName>
        <fullName evidence="6">Tat pathway signal sequence</fullName>
    </recommendedName>
</protein>
<keyword evidence="3" id="KW-1133">Transmembrane helix</keyword>
<dbReference type="Proteomes" id="UP001338125">
    <property type="component" value="Unassembled WGS sequence"/>
</dbReference>
<evidence type="ECO:0000256" key="1">
    <source>
        <dbReference type="ARBA" id="ARBA00004685"/>
    </source>
</evidence>
<evidence type="ECO:0000256" key="2">
    <source>
        <dbReference type="ARBA" id="ARBA00035112"/>
    </source>
</evidence>
<evidence type="ECO:0000313" key="5">
    <source>
        <dbReference type="Proteomes" id="UP001338125"/>
    </source>
</evidence>
<dbReference type="EMBL" id="JAVFKD010000012">
    <property type="protein sequence ID" value="KAK5993603.1"/>
    <property type="molecule type" value="Genomic_DNA"/>
</dbReference>
<evidence type="ECO:0000313" key="4">
    <source>
        <dbReference type="EMBL" id="KAK5993603.1"/>
    </source>
</evidence>
<gene>
    <name evidence="4" type="ORF">PT974_07037</name>
</gene>
<organism evidence="4 5">
    <name type="scientific">Cladobotryum mycophilum</name>
    <dbReference type="NCBI Taxonomy" id="491253"/>
    <lineage>
        <taxon>Eukaryota</taxon>
        <taxon>Fungi</taxon>
        <taxon>Dikarya</taxon>
        <taxon>Ascomycota</taxon>
        <taxon>Pezizomycotina</taxon>
        <taxon>Sordariomycetes</taxon>
        <taxon>Hypocreomycetidae</taxon>
        <taxon>Hypocreales</taxon>
        <taxon>Hypocreaceae</taxon>
        <taxon>Cladobotryum</taxon>
    </lineage>
</organism>
<evidence type="ECO:0000256" key="3">
    <source>
        <dbReference type="SAM" id="Phobius"/>
    </source>
</evidence>
<reference evidence="4 5" key="1">
    <citation type="submission" date="2024-01" db="EMBL/GenBank/DDBJ databases">
        <title>Complete genome of Cladobotryum mycophilum ATHUM6906.</title>
        <authorList>
            <person name="Christinaki A.C."/>
            <person name="Myridakis A.I."/>
            <person name="Kouvelis V.N."/>
        </authorList>
    </citation>
    <scope>NUCLEOTIDE SEQUENCE [LARGE SCALE GENOMIC DNA]</scope>
    <source>
        <strain evidence="4 5">ATHUM6906</strain>
    </source>
</reference>
<name>A0ABR0SND3_9HYPO</name>
<keyword evidence="3" id="KW-0472">Membrane</keyword>
<dbReference type="Pfam" id="PF11807">
    <property type="entry name" value="UstYa"/>
    <property type="match status" value="1"/>
</dbReference>
<comment type="similarity">
    <text evidence="2">Belongs to the ustYa family.</text>
</comment>
<dbReference type="PANTHER" id="PTHR33365">
    <property type="entry name" value="YALI0B05434P"/>
    <property type="match status" value="1"/>
</dbReference>
<dbReference type="InterPro" id="IPR021765">
    <property type="entry name" value="UstYa-like"/>
</dbReference>
<keyword evidence="3" id="KW-0812">Transmembrane</keyword>
<evidence type="ECO:0008006" key="6">
    <source>
        <dbReference type="Google" id="ProtNLM"/>
    </source>
</evidence>
<accession>A0ABR0SND3</accession>
<comment type="pathway">
    <text evidence="1">Mycotoxin biosynthesis.</text>
</comment>
<comment type="caution">
    <text evidence="4">The sequence shown here is derived from an EMBL/GenBank/DDBJ whole genome shotgun (WGS) entry which is preliminary data.</text>
</comment>
<keyword evidence="5" id="KW-1185">Reference proteome</keyword>
<feature type="transmembrane region" description="Helical" evidence="3">
    <location>
        <begin position="39"/>
        <end position="60"/>
    </location>
</feature>
<proteinExistence type="inferred from homology"/>
<sequence length="263" mass="30371">MSRKDSSQFLDNEHLLADEERDEFNSILQTSRRALWVRFLPFSVVLNIVLLLAIASSWIFSTRQLRKAYIPDEVYSPAHSAVEYKTVVFTGGLHGDKSAYQGSSEEVNAKWEALYNKIGLSQISAESSARLPNATTPLASDPTQFMVELDVFHQLHCLNLMRKLVYPDVFPMDLTSGSEEAEDNVYHMEHCYDQLRQSIQCAADVSTIYWEWSVEKKKMFGNLKTTHTCKDFEKIQEWAAEHKLREEFDWFKEVEGAPIRHSH</sequence>